<dbReference type="GO" id="GO:0070411">
    <property type="term" value="F:I-SMAD binding"/>
    <property type="evidence" value="ECO:0007669"/>
    <property type="project" value="TreeGrafter"/>
</dbReference>
<evidence type="ECO:0000256" key="5">
    <source>
        <dbReference type="ARBA" id="ARBA00022723"/>
    </source>
</evidence>
<name>A0AAD9V5L3_ACRCE</name>
<organism evidence="15 16">
    <name type="scientific">Acropora cervicornis</name>
    <name type="common">Staghorn coral</name>
    <dbReference type="NCBI Taxonomy" id="6130"/>
    <lineage>
        <taxon>Eukaryota</taxon>
        <taxon>Metazoa</taxon>
        <taxon>Cnidaria</taxon>
        <taxon>Anthozoa</taxon>
        <taxon>Hexacorallia</taxon>
        <taxon>Scleractinia</taxon>
        <taxon>Astrocoeniina</taxon>
        <taxon>Acroporidae</taxon>
        <taxon>Acropora</taxon>
    </lineage>
</organism>
<evidence type="ECO:0000256" key="11">
    <source>
        <dbReference type="ARBA" id="ARBA00023242"/>
    </source>
</evidence>
<evidence type="ECO:0000256" key="2">
    <source>
        <dbReference type="ARBA" id="ARBA00004496"/>
    </source>
</evidence>
<dbReference type="InterPro" id="IPR013083">
    <property type="entry name" value="Znf_RING/FYVE/PHD"/>
</dbReference>
<dbReference type="GO" id="GO:0030154">
    <property type="term" value="P:cell differentiation"/>
    <property type="evidence" value="ECO:0007669"/>
    <property type="project" value="TreeGrafter"/>
</dbReference>
<comment type="similarity">
    <text evidence="3">Belongs to the dwarfin/SMAD family.</text>
</comment>
<dbReference type="GO" id="GO:0000978">
    <property type="term" value="F:RNA polymerase II cis-regulatory region sequence-specific DNA binding"/>
    <property type="evidence" value="ECO:0007669"/>
    <property type="project" value="TreeGrafter"/>
</dbReference>
<dbReference type="CDD" id="cd10492">
    <property type="entry name" value="MH1_SMAD_4"/>
    <property type="match status" value="2"/>
</dbReference>
<sequence>MEKSLVQSASPKRGPSSADANLSIVLNLMCHTTCHRQGGETEKFAKRAIESLVKKLRKKSEELDSLITAVTSKGAKSSKCVTIQRTLDGRLQVCERKGFPHVIYARLWRWPDIQKMEMKHLDFCRFGYDLKYESVCVNPYHYERIRSPAASTLSVKATSPNCDKCTLSVLKDSPPQPPSTYEQPKYLEAGPSNSLAGPSNIPCSADPCPIIVRNLLWHAVLRHQGSDAESFSRRAIESLVKKLKKKFYELDSLIVAITSKGRQPSKCVTVQRTMDGRLQVGDKKDFPHVIYARLWRWPDVHKMEMRHKEFCQNGYDTKHEKVCVNPYHYERVQPPDWFRASLYGTHKSHGMMSEAEISQKHDGDKNGGFLSNKGDVGEKNSCYCTHNISSHARKPQEIQDPTYFNSRFKRKQDFDGDRNTSTTSSVSYSSESDQEIDVETESPKRAKLSPHESEKISPEMEKQLHSFNDKSGRVSCALCNCISNSLMGQGDLICFGRLAGFPSNTTTISLQHQQFTSINQMPHCLDNNSHDDQYHGQKGQRSSAVKSDLKSNSSNNRLTPPPEENLSNVGFSEEPDIVDLCDSSGHIWVHERCAAWTLATIATKSMTEFTIDLTNQILTKKCSFCGRFGASIVCEIPDCGRLYHFPCAMAARAYQDIKTMKLYCSSHEDVIARIGELLRLPSVTDAIREAKYPSFYCALDAVAIITAIVALLLCAFQRPFGWAGNACNAKVASFAGKCCSNAAISSDLSQMDEHAGIVCCNVKWGAQNL</sequence>
<feature type="region of interest" description="Disordered" evidence="12">
    <location>
        <begin position="409"/>
        <end position="460"/>
    </location>
</feature>
<keyword evidence="6" id="KW-0863">Zinc-finger</keyword>
<feature type="domain" description="MH1" evidence="13">
    <location>
        <begin position="210"/>
        <end position="338"/>
    </location>
</feature>
<evidence type="ECO:0000256" key="4">
    <source>
        <dbReference type="ARBA" id="ARBA00022490"/>
    </source>
</evidence>
<keyword evidence="16" id="KW-1185">Reference proteome</keyword>
<keyword evidence="11" id="KW-0539">Nucleus</keyword>
<feature type="compositionally biased region" description="Low complexity" evidence="12">
    <location>
        <begin position="420"/>
        <end position="431"/>
    </location>
</feature>
<keyword evidence="4" id="KW-0963">Cytoplasm</keyword>
<dbReference type="InterPro" id="IPR001965">
    <property type="entry name" value="Znf_PHD"/>
</dbReference>
<dbReference type="AlphaFoldDB" id="A0AAD9V5L3"/>
<accession>A0AAD9V5L3</accession>
<dbReference type="PANTHER" id="PTHR13703:SF45">
    <property type="entry name" value="MOTHERS AGAINST DECAPENTAPLEGIC HOMOLOG"/>
    <property type="match status" value="1"/>
</dbReference>
<dbReference type="PANTHER" id="PTHR13703">
    <property type="entry name" value="SMAD"/>
    <property type="match status" value="1"/>
</dbReference>
<dbReference type="InterPro" id="IPR036578">
    <property type="entry name" value="SMAD_MH1_sf"/>
</dbReference>
<evidence type="ECO:0000313" key="15">
    <source>
        <dbReference type="EMBL" id="KAK2562128.1"/>
    </source>
</evidence>
<comment type="caution">
    <text evidence="15">The sequence shown here is derived from an EMBL/GenBank/DDBJ whole genome shotgun (WGS) entry which is preliminary data.</text>
</comment>
<gene>
    <name evidence="15" type="ORF">P5673_014889</name>
</gene>
<dbReference type="InterPro" id="IPR013019">
    <property type="entry name" value="MAD_homology_MH1"/>
</dbReference>
<protein>
    <submittedName>
        <fullName evidence="15">Mothers against decapentaplegic-like protein 4</fullName>
    </submittedName>
</protein>
<evidence type="ECO:0000259" key="13">
    <source>
        <dbReference type="PROSITE" id="PS51075"/>
    </source>
</evidence>
<evidence type="ECO:0000256" key="10">
    <source>
        <dbReference type="ARBA" id="ARBA00023163"/>
    </source>
</evidence>
<evidence type="ECO:0000256" key="9">
    <source>
        <dbReference type="ARBA" id="ARBA00023125"/>
    </source>
</evidence>
<dbReference type="GO" id="GO:0060395">
    <property type="term" value="P:SMAD protein signal transduction"/>
    <property type="evidence" value="ECO:0007669"/>
    <property type="project" value="TreeGrafter"/>
</dbReference>
<dbReference type="Pfam" id="PF03165">
    <property type="entry name" value="MH1"/>
    <property type="match status" value="2"/>
</dbReference>
<dbReference type="SUPFAM" id="SSF56366">
    <property type="entry name" value="SMAD MH1 domain"/>
    <property type="match status" value="2"/>
</dbReference>
<dbReference type="GO" id="GO:0000981">
    <property type="term" value="F:DNA-binding transcription factor activity, RNA polymerase II-specific"/>
    <property type="evidence" value="ECO:0007669"/>
    <property type="project" value="TreeGrafter"/>
</dbReference>
<dbReference type="InterPro" id="IPR003619">
    <property type="entry name" value="MAD_homology1_Dwarfin-type"/>
</dbReference>
<dbReference type="GO" id="GO:0005737">
    <property type="term" value="C:cytoplasm"/>
    <property type="evidence" value="ECO:0007669"/>
    <property type="project" value="UniProtKB-SubCell"/>
</dbReference>
<proteinExistence type="inferred from homology"/>
<dbReference type="Proteomes" id="UP001249851">
    <property type="component" value="Unassembled WGS sequence"/>
</dbReference>
<feature type="domain" description="PHD-type" evidence="14">
    <location>
        <begin position="561"/>
        <end position="668"/>
    </location>
</feature>
<evidence type="ECO:0000256" key="6">
    <source>
        <dbReference type="ARBA" id="ARBA00022771"/>
    </source>
</evidence>
<reference evidence="15" key="1">
    <citation type="journal article" date="2023" name="G3 (Bethesda)">
        <title>Whole genome assembly and annotation of the endangered Caribbean coral Acropora cervicornis.</title>
        <authorList>
            <person name="Selwyn J.D."/>
            <person name="Vollmer S.V."/>
        </authorList>
    </citation>
    <scope>NUCLEOTIDE SEQUENCE</scope>
    <source>
        <strain evidence="15">K2</strain>
    </source>
</reference>
<keyword evidence="9" id="KW-0238">DNA-binding</keyword>
<dbReference type="SMART" id="SM00523">
    <property type="entry name" value="DWA"/>
    <property type="match status" value="2"/>
</dbReference>
<dbReference type="Gene3D" id="3.90.520.10">
    <property type="entry name" value="SMAD MH1 domain"/>
    <property type="match status" value="2"/>
</dbReference>
<keyword evidence="5" id="KW-0479">Metal-binding</keyword>
<evidence type="ECO:0000256" key="12">
    <source>
        <dbReference type="SAM" id="MobiDB-lite"/>
    </source>
</evidence>
<evidence type="ECO:0000256" key="8">
    <source>
        <dbReference type="ARBA" id="ARBA00023015"/>
    </source>
</evidence>
<evidence type="ECO:0000313" key="16">
    <source>
        <dbReference type="Proteomes" id="UP001249851"/>
    </source>
</evidence>
<dbReference type="FunFam" id="3.90.520.10:FF:000002">
    <property type="entry name" value="Mothers against decapentaplegic homolog"/>
    <property type="match status" value="1"/>
</dbReference>
<dbReference type="PROSITE" id="PS51075">
    <property type="entry name" value="MH1"/>
    <property type="match status" value="2"/>
</dbReference>
<dbReference type="GO" id="GO:0009653">
    <property type="term" value="P:anatomical structure morphogenesis"/>
    <property type="evidence" value="ECO:0007669"/>
    <property type="project" value="TreeGrafter"/>
</dbReference>
<evidence type="ECO:0000256" key="7">
    <source>
        <dbReference type="ARBA" id="ARBA00022833"/>
    </source>
</evidence>
<dbReference type="SMART" id="SM00249">
    <property type="entry name" value="PHD"/>
    <property type="match status" value="1"/>
</dbReference>
<evidence type="ECO:0000259" key="14">
    <source>
        <dbReference type="PROSITE" id="PS51805"/>
    </source>
</evidence>
<keyword evidence="10" id="KW-0804">Transcription</keyword>
<dbReference type="InterPro" id="IPR013790">
    <property type="entry name" value="Dwarfin"/>
</dbReference>
<feature type="region of interest" description="Disordered" evidence="12">
    <location>
        <begin position="353"/>
        <end position="372"/>
    </location>
</feature>
<comment type="subcellular location">
    <subcellularLocation>
        <location evidence="2">Cytoplasm</location>
    </subcellularLocation>
    <subcellularLocation>
        <location evidence="1">Nucleus</location>
    </subcellularLocation>
</comment>
<feature type="compositionally biased region" description="Polar residues" evidence="12">
    <location>
        <begin position="539"/>
        <end position="558"/>
    </location>
</feature>
<dbReference type="GO" id="GO:0030509">
    <property type="term" value="P:BMP signaling pathway"/>
    <property type="evidence" value="ECO:0007669"/>
    <property type="project" value="TreeGrafter"/>
</dbReference>
<feature type="compositionally biased region" description="Basic and acidic residues" evidence="12">
    <location>
        <begin position="441"/>
        <end position="460"/>
    </location>
</feature>
<dbReference type="EMBL" id="JARQWQ010000030">
    <property type="protein sequence ID" value="KAK2562128.1"/>
    <property type="molecule type" value="Genomic_DNA"/>
</dbReference>
<reference evidence="15" key="2">
    <citation type="journal article" date="2023" name="Science">
        <title>Genomic signatures of disease resistance in endangered staghorn corals.</title>
        <authorList>
            <person name="Vollmer S.V."/>
            <person name="Selwyn J.D."/>
            <person name="Despard B.A."/>
            <person name="Roesel C.L."/>
        </authorList>
    </citation>
    <scope>NUCLEOTIDE SEQUENCE</scope>
    <source>
        <strain evidence="15">K2</strain>
    </source>
</reference>
<dbReference type="PROSITE" id="PS51805">
    <property type="entry name" value="EPHD"/>
    <property type="match status" value="1"/>
</dbReference>
<dbReference type="GO" id="GO:0071144">
    <property type="term" value="C:heteromeric SMAD protein complex"/>
    <property type="evidence" value="ECO:0007669"/>
    <property type="project" value="TreeGrafter"/>
</dbReference>
<dbReference type="GO" id="GO:0008270">
    <property type="term" value="F:zinc ion binding"/>
    <property type="evidence" value="ECO:0007669"/>
    <property type="project" value="UniProtKB-KW"/>
</dbReference>
<evidence type="ECO:0000256" key="3">
    <source>
        <dbReference type="ARBA" id="ARBA00005545"/>
    </source>
</evidence>
<keyword evidence="7" id="KW-0862">Zinc</keyword>
<evidence type="ECO:0000256" key="1">
    <source>
        <dbReference type="ARBA" id="ARBA00004123"/>
    </source>
</evidence>
<feature type="domain" description="MH1" evidence="13">
    <location>
        <begin position="23"/>
        <end position="151"/>
    </location>
</feature>
<dbReference type="InterPro" id="IPR034732">
    <property type="entry name" value="EPHD"/>
</dbReference>
<feature type="region of interest" description="Disordered" evidence="12">
    <location>
        <begin position="526"/>
        <end position="570"/>
    </location>
</feature>
<dbReference type="Gene3D" id="3.30.40.10">
    <property type="entry name" value="Zinc/RING finger domain, C3HC4 (zinc finger)"/>
    <property type="match status" value="1"/>
</dbReference>
<dbReference type="Pfam" id="PF13771">
    <property type="entry name" value="zf-HC5HC2H"/>
    <property type="match status" value="1"/>
</dbReference>
<feature type="region of interest" description="Disordered" evidence="12">
    <location>
        <begin position="170"/>
        <end position="189"/>
    </location>
</feature>
<keyword evidence="8" id="KW-0805">Transcription regulation</keyword>